<keyword evidence="3" id="KW-0238">DNA-binding</keyword>
<keyword evidence="2" id="KW-0805">Transcription regulation</keyword>
<protein>
    <submittedName>
        <fullName evidence="9">MADS25</fullName>
    </submittedName>
</protein>
<keyword evidence="4" id="KW-0804">Transcription</keyword>
<name>A0A1L1WL10_9ASPA</name>
<evidence type="ECO:0000256" key="6">
    <source>
        <dbReference type="SAM" id="Coils"/>
    </source>
</evidence>
<dbReference type="Gene3D" id="3.40.1810.10">
    <property type="entry name" value="Transcription factor, MADS-box"/>
    <property type="match status" value="1"/>
</dbReference>
<dbReference type="AlphaFoldDB" id="A0A1L1WL10"/>
<evidence type="ECO:0000256" key="1">
    <source>
        <dbReference type="ARBA" id="ARBA00004123"/>
    </source>
</evidence>
<feature type="domain" description="MADS-box" evidence="8">
    <location>
        <begin position="1"/>
        <end position="49"/>
    </location>
</feature>
<evidence type="ECO:0000256" key="7">
    <source>
        <dbReference type="SAM" id="MobiDB-lite"/>
    </source>
</evidence>
<evidence type="ECO:0000256" key="5">
    <source>
        <dbReference type="ARBA" id="ARBA00023242"/>
    </source>
</evidence>
<feature type="coiled-coil region" evidence="6">
    <location>
        <begin position="87"/>
        <end position="114"/>
    </location>
</feature>
<dbReference type="GO" id="GO:0045944">
    <property type="term" value="P:positive regulation of transcription by RNA polymerase II"/>
    <property type="evidence" value="ECO:0007669"/>
    <property type="project" value="InterPro"/>
</dbReference>
<gene>
    <name evidence="9" type="primary">MADS25</name>
</gene>
<comment type="subcellular location">
    <subcellularLocation>
        <location evidence="1">Nucleus</location>
    </subcellularLocation>
</comment>
<sequence>MARKKVTLAWISNDATRRATLKKRRRGLMKKVKELSILCDVRACAIVYSPHEPQPEVWPSVAEAARILARFRSMPEIEQSKKMLDQESFLRQRVARLHDQLRRLERENHELEAAAVLRECLAGGSLLDLRIEELASLAWMLEHKAKVVQERIDRHLILAAAAPELEVPPMEGARAEVDAGPLQPPGPPPPPPPPLLSFIGDGRFVPCHEGEFRWIPGGSGAEAAAGPAPVGERDYFGGGGGGVEAASGLIDHHDKQQSAGWENCFFHLY</sequence>
<dbReference type="SMART" id="SM00432">
    <property type="entry name" value="MADS"/>
    <property type="match status" value="1"/>
</dbReference>
<dbReference type="EMBL" id="KP241095">
    <property type="protein sequence ID" value="AIZ95421.1"/>
    <property type="molecule type" value="Genomic_DNA"/>
</dbReference>
<dbReference type="GO" id="GO:0005634">
    <property type="term" value="C:nucleus"/>
    <property type="evidence" value="ECO:0007669"/>
    <property type="project" value="UniProtKB-SubCell"/>
</dbReference>
<dbReference type="SUPFAM" id="SSF55455">
    <property type="entry name" value="SRF-like"/>
    <property type="match status" value="1"/>
</dbReference>
<dbReference type="InterPro" id="IPR033897">
    <property type="entry name" value="SRF-like_MADS-box"/>
</dbReference>
<dbReference type="PROSITE" id="PS50066">
    <property type="entry name" value="MADS_BOX_2"/>
    <property type="match status" value="1"/>
</dbReference>
<evidence type="ECO:0000256" key="4">
    <source>
        <dbReference type="ARBA" id="ARBA00023163"/>
    </source>
</evidence>
<dbReference type="GO" id="GO:0000987">
    <property type="term" value="F:cis-regulatory region sequence-specific DNA binding"/>
    <property type="evidence" value="ECO:0007669"/>
    <property type="project" value="InterPro"/>
</dbReference>
<organism evidence="9">
    <name type="scientific">Apostasia odorata</name>
    <dbReference type="NCBI Taxonomy" id="280455"/>
    <lineage>
        <taxon>Eukaryota</taxon>
        <taxon>Viridiplantae</taxon>
        <taxon>Streptophyta</taxon>
        <taxon>Embryophyta</taxon>
        <taxon>Tracheophyta</taxon>
        <taxon>Spermatophyta</taxon>
        <taxon>Magnoliopsida</taxon>
        <taxon>Liliopsida</taxon>
        <taxon>Asparagales</taxon>
        <taxon>Orchidaceae</taxon>
        <taxon>Apostasioideae</taxon>
        <taxon>Apostasia</taxon>
    </lineage>
</organism>
<dbReference type="FunFam" id="3.40.1810.10:FF:000018">
    <property type="entry name" value="agamous-like MADS-box protein AGL80"/>
    <property type="match status" value="1"/>
</dbReference>
<proteinExistence type="predicted"/>
<evidence type="ECO:0000313" key="9">
    <source>
        <dbReference type="EMBL" id="AIZ95421.1"/>
    </source>
</evidence>
<dbReference type="Pfam" id="PF00319">
    <property type="entry name" value="SRF-TF"/>
    <property type="match status" value="1"/>
</dbReference>
<dbReference type="GO" id="GO:0046983">
    <property type="term" value="F:protein dimerization activity"/>
    <property type="evidence" value="ECO:0007669"/>
    <property type="project" value="InterPro"/>
</dbReference>
<evidence type="ECO:0000256" key="3">
    <source>
        <dbReference type="ARBA" id="ARBA00023125"/>
    </source>
</evidence>
<feature type="compositionally biased region" description="Pro residues" evidence="7">
    <location>
        <begin position="182"/>
        <end position="195"/>
    </location>
</feature>
<keyword evidence="6" id="KW-0175">Coiled coil</keyword>
<dbReference type="InterPro" id="IPR036879">
    <property type="entry name" value="TF_MADSbox_sf"/>
</dbReference>
<dbReference type="CDD" id="cd00266">
    <property type="entry name" value="MADS_SRF_like"/>
    <property type="match status" value="1"/>
</dbReference>
<dbReference type="InterPro" id="IPR050142">
    <property type="entry name" value="MADS-box/MEF2_TF"/>
</dbReference>
<feature type="region of interest" description="Disordered" evidence="7">
    <location>
        <begin position="176"/>
        <end position="196"/>
    </location>
</feature>
<dbReference type="PANTHER" id="PTHR48019">
    <property type="entry name" value="SERUM RESPONSE FACTOR HOMOLOG"/>
    <property type="match status" value="1"/>
</dbReference>
<dbReference type="InterPro" id="IPR002100">
    <property type="entry name" value="TF_MADSbox"/>
</dbReference>
<evidence type="ECO:0000259" key="8">
    <source>
        <dbReference type="PROSITE" id="PS50066"/>
    </source>
</evidence>
<reference evidence="9" key="1">
    <citation type="submission" date="2014-12" db="EMBL/GenBank/DDBJ databases">
        <title>Genome-wide analysis of the MADS-box gene family gene in Apostasia odorata.</title>
        <authorList>
            <person name="Lin C.-S."/>
            <person name="Chang W.-J."/>
            <person name="Liao D.-C."/>
            <person name="Wu F.-H."/>
            <person name="Hsu C.-T."/>
            <person name="Jin X."/>
        </authorList>
    </citation>
    <scope>NUCLEOTIDE SEQUENCE</scope>
</reference>
<dbReference type="PRINTS" id="PR00404">
    <property type="entry name" value="MADSDOMAIN"/>
</dbReference>
<dbReference type="GO" id="GO:0000981">
    <property type="term" value="F:DNA-binding transcription factor activity, RNA polymerase II-specific"/>
    <property type="evidence" value="ECO:0007669"/>
    <property type="project" value="InterPro"/>
</dbReference>
<keyword evidence="5" id="KW-0539">Nucleus</keyword>
<evidence type="ECO:0000256" key="2">
    <source>
        <dbReference type="ARBA" id="ARBA00023015"/>
    </source>
</evidence>
<accession>A0A1L1WL10</accession>